<keyword evidence="9" id="KW-0966">Cell projection</keyword>
<evidence type="ECO:0000256" key="7">
    <source>
        <dbReference type="SAM" id="Coils"/>
    </source>
</evidence>
<keyword evidence="9" id="KW-0282">Flagellum</keyword>
<keyword evidence="7" id="KW-0175">Coiled coil</keyword>
<evidence type="ECO:0000313" key="10">
    <source>
        <dbReference type="Proteomes" id="UP000198601"/>
    </source>
</evidence>
<comment type="similarity">
    <text evidence="2">Belongs to the FliH family.</text>
</comment>
<proteinExistence type="inferred from homology"/>
<dbReference type="GO" id="GO:0015031">
    <property type="term" value="P:protein transport"/>
    <property type="evidence" value="ECO:0007669"/>
    <property type="project" value="UniProtKB-KW"/>
</dbReference>
<evidence type="ECO:0000256" key="4">
    <source>
        <dbReference type="ARBA" id="ARBA00022795"/>
    </source>
</evidence>
<keyword evidence="10" id="KW-1185">Reference proteome</keyword>
<dbReference type="InterPro" id="IPR051472">
    <property type="entry name" value="T3SS_Stator/FliH"/>
</dbReference>
<dbReference type="AlphaFoldDB" id="A0A1G4QE73"/>
<evidence type="ECO:0000256" key="1">
    <source>
        <dbReference type="ARBA" id="ARBA00003041"/>
    </source>
</evidence>
<keyword evidence="6" id="KW-1006">Bacterial flagellum protein export</keyword>
<keyword evidence="4" id="KW-1005">Bacterial flagellum biogenesis</keyword>
<evidence type="ECO:0000313" key="9">
    <source>
        <dbReference type="EMBL" id="SCW42822.1"/>
    </source>
</evidence>
<evidence type="ECO:0000256" key="3">
    <source>
        <dbReference type="ARBA" id="ARBA00022448"/>
    </source>
</evidence>
<evidence type="ECO:0000256" key="2">
    <source>
        <dbReference type="ARBA" id="ARBA00006602"/>
    </source>
</evidence>
<reference evidence="10" key="1">
    <citation type="submission" date="2016-10" db="EMBL/GenBank/DDBJ databases">
        <authorList>
            <person name="Varghese N."/>
            <person name="Submissions S."/>
        </authorList>
    </citation>
    <scope>NUCLEOTIDE SEQUENCE [LARGE SCALE GENOMIC DNA]</scope>
    <source>
        <strain evidence="10">CGMCC 1.8946</strain>
    </source>
</reference>
<dbReference type="Proteomes" id="UP000198601">
    <property type="component" value="Unassembled WGS sequence"/>
</dbReference>
<dbReference type="STRING" id="624147.SAMN04487970_1006209"/>
<dbReference type="PANTHER" id="PTHR34982:SF1">
    <property type="entry name" value="FLAGELLAR ASSEMBLY PROTEIN FLIH"/>
    <property type="match status" value="1"/>
</dbReference>
<dbReference type="GO" id="GO:0005829">
    <property type="term" value="C:cytosol"/>
    <property type="evidence" value="ECO:0007669"/>
    <property type="project" value="TreeGrafter"/>
</dbReference>
<sequence>MILLSNVIKSFQYVAMEDSKLVEAPAPPVLKQEPLQDGELTEEQRLELDNLMQMKDQILQDAESFAEEQVRAAMDEAAAVRQQAQAEIEAWWDERRQLDQETIEQAMDRGFEQGYQEGLARAETELRQQYDSMLQEASQILEQSYILKQQIIQESEPFLIELSCSIAEKIVDRQLTLESEWVIELIKKVLSRRREKGIIALCVSPSQFSYIQDAREELLLHLDSQAELQIIPDASVQDRGCVIRSSFGSIDARIDTQLNEIKNALRQVALRSEGS</sequence>
<protein>
    <submittedName>
        <fullName evidence="9">Flagellar assembly protein FliH</fullName>
    </submittedName>
</protein>
<gene>
    <name evidence="9" type="ORF">SAMN04487970_1006209</name>
</gene>
<dbReference type="Pfam" id="PF02108">
    <property type="entry name" value="FliH"/>
    <property type="match status" value="1"/>
</dbReference>
<organism evidence="9 10">
    <name type="scientific">Paenibacillus tianmuensis</name>
    <dbReference type="NCBI Taxonomy" id="624147"/>
    <lineage>
        <taxon>Bacteria</taxon>
        <taxon>Bacillati</taxon>
        <taxon>Bacillota</taxon>
        <taxon>Bacilli</taxon>
        <taxon>Bacillales</taxon>
        <taxon>Paenibacillaceae</taxon>
        <taxon>Paenibacillus</taxon>
    </lineage>
</organism>
<evidence type="ECO:0000256" key="5">
    <source>
        <dbReference type="ARBA" id="ARBA00022927"/>
    </source>
</evidence>
<dbReference type="PANTHER" id="PTHR34982">
    <property type="entry name" value="YOP PROTEINS TRANSLOCATION PROTEIN L"/>
    <property type="match status" value="1"/>
</dbReference>
<keyword evidence="9" id="KW-0969">Cilium</keyword>
<feature type="coiled-coil region" evidence="7">
    <location>
        <begin position="48"/>
        <end position="87"/>
    </location>
</feature>
<comment type="function">
    <text evidence="1">Needed for flagellar regrowth and assembly.</text>
</comment>
<evidence type="ECO:0000259" key="8">
    <source>
        <dbReference type="Pfam" id="PF02108"/>
    </source>
</evidence>
<evidence type="ECO:0000256" key="6">
    <source>
        <dbReference type="ARBA" id="ARBA00023225"/>
    </source>
</evidence>
<feature type="domain" description="Flagellar assembly protein FliH/Type III secretion system HrpE" evidence="8">
    <location>
        <begin position="136"/>
        <end position="261"/>
    </location>
</feature>
<name>A0A1G4QE73_9BACL</name>
<keyword evidence="3" id="KW-0813">Transport</keyword>
<dbReference type="EMBL" id="FMTT01000006">
    <property type="protein sequence ID" value="SCW42822.1"/>
    <property type="molecule type" value="Genomic_DNA"/>
</dbReference>
<keyword evidence="5" id="KW-0653">Protein transport</keyword>
<dbReference type="GO" id="GO:0044781">
    <property type="term" value="P:bacterial-type flagellum organization"/>
    <property type="evidence" value="ECO:0007669"/>
    <property type="project" value="UniProtKB-KW"/>
</dbReference>
<accession>A0A1G4QE73</accession>
<dbReference type="InterPro" id="IPR018035">
    <property type="entry name" value="Flagellar_FliH/T3SS_HrpE"/>
</dbReference>